<gene>
    <name evidence="1" type="ORF">H257_08460</name>
</gene>
<dbReference type="GeneID" id="20810456"/>
<accession>W4GE29</accession>
<dbReference type="PANTHER" id="PTHR31827:SF1">
    <property type="entry name" value="EMB|CAB89363.1"/>
    <property type="match status" value="1"/>
</dbReference>
<proteinExistence type="predicted"/>
<protein>
    <submittedName>
        <fullName evidence="1">Uncharacterized protein</fullName>
    </submittedName>
</protein>
<dbReference type="AlphaFoldDB" id="W4GE29"/>
<name>W4GE29_APHAT</name>
<evidence type="ECO:0000313" key="1">
    <source>
        <dbReference type="EMBL" id="ETV77521.1"/>
    </source>
</evidence>
<dbReference type="OrthoDB" id="67569at2759"/>
<dbReference type="STRING" id="112090.W4GE29"/>
<sequence>MHTRCTTHGCPHFAKLGNYCLYHSRAFGLMSLPLRRPYTPTAANDTFPFVRSSDKAHGSDVAAKPQARYDHPNNSLPRLKSARMCRVAGCSSYARRQGRCSRHGGSITCAAEGCATPAQTGGKCRAHGGGSLCKMDGCGAFARTQGLCGQHRQVAQQTLAARSA</sequence>
<dbReference type="RefSeq" id="XP_009832631.1">
    <property type="nucleotide sequence ID" value="XM_009834329.1"/>
</dbReference>
<dbReference type="PANTHER" id="PTHR31827">
    <property type="entry name" value="EMB|CAB89363.1"/>
    <property type="match status" value="1"/>
</dbReference>
<dbReference type="VEuPathDB" id="FungiDB:H257_08460"/>
<dbReference type="EMBL" id="KI913132">
    <property type="protein sequence ID" value="ETV77521.1"/>
    <property type="molecule type" value="Genomic_DNA"/>
</dbReference>
<organism evidence="1">
    <name type="scientific">Aphanomyces astaci</name>
    <name type="common">Crayfish plague agent</name>
    <dbReference type="NCBI Taxonomy" id="112090"/>
    <lineage>
        <taxon>Eukaryota</taxon>
        <taxon>Sar</taxon>
        <taxon>Stramenopiles</taxon>
        <taxon>Oomycota</taxon>
        <taxon>Saprolegniomycetes</taxon>
        <taxon>Saprolegniales</taxon>
        <taxon>Verrucalvaceae</taxon>
        <taxon>Aphanomyces</taxon>
    </lineage>
</organism>
<reference evidence="1" key="1">
    <citation type="submission" date="2013-12" db="EMBL/GenBank/DDBJ databases">
        <title>The Genome Sequence of Aphanomyces astaci APO3.</title>
        <authorList>
            <consortium name="The Broad Institute Genomics Platform"/>
            <person name="Russ C."/>
            <person name="Tyler B."/>
            <person name="van West P."/>
            <person name="Dieguez-Uribeondo J."/>
            <person name="Young S.K."/>
            <person name="Zeng Q."/>
            <person name="Gargeya S."/>
            <person name="Fitzgerald M."/>
            <person name="Abouelleil A."/>
            <person name="Alvarado L."/>
            <person name="Chapman S.B."/>
            <person name="Gainer-Dewar J."/>
            <person name="Goldberg J."/>
            <person name="Griggs A."/>
            <person name="Gujja S."/>
            <person name="Hansen M."/>
            <person name="Howarth C."/>
            <person name="Imamovic A."/>
            <person name="Ireland A."/>
            <person name="Larimer J."/>
            <person name="McCowan C."/>
            <person name="Murphy C."/>
            <person name="Pearson M."/>
            <person name="Poon T.W."/>
            <person name="Priest M."/>
            <person name="Roberts A."/>
            <person name="Saif S."/>
            <person name="Shea T."/>
            <person name="Sykes S."/>
            <person name="Wortman J."/>
            <person name="Nusbaum C."/>
            <person name="Birren B."/>
        </authorList>
    </citation>
    <scope>NUCLEOTIDE SEQUENCE [LARGE SCALE GENOMIC DNA]</scope>
    <source>
        <strain evidence="1">APO3</strain>
    </source>
</reference>